<evidence type="ECO:0000256" key="3">
    <source>
        <dbReference type="ARBA" id="ARBA00022989"/>
    </source>
</evidence>
<keyword evidence="2 5" id="KW-0812">Transmembrane</keyword>
<proteinExistence type="predicted"/>
<evidence type="ECO:0000256" key="1">
    <source>
        <dbReference type="ARBA" id="ARBA00004173"/>
    </source>
</evidence>
<name>A0A507CQN1_9FUNG</name>
<keyword evidence="9" id="KW-1185">Reference proteome</keyword>
<dbReference type="PROSITE" id="PS51503">
    <property type="entry name" value="HIG1"/>
    <property type="match status" value="1"/>
</dbReference>
<dbReference type="STRING" id="286115.A0A507CQN1"/>
<reference evidence="9 10" key="1">
    <citation type="journal article" date="2019" name="Sci. Rep.">
        <title>Comparative genomics of chytrid fungi reveal insights into the obligate biotrophic and pathogenic lifestyle of Synchytrium endobioticum.</title>
        <authorList>
            <person name="van de Vossenberg B.T.L.H."/>
            <person name="Warris S."/>
            <person name="Nguyen H.D.T."/>
            <person name="van Gent-Pelzer M.P.E."/>
            <person name="Joly D.L."/>
            <person name="van de Geest H.C."/>
            <person name="Bonants P.J.M."/>
            <person name="Smith D.S."/>
            <person name="Levesque C.A."/>
            <person name="van der Lee T.A.J."/>
        </authorList>
    </citation>
    <scope>NUCLEOTIDE SEQUENCE [LARGE SCALE GENOMIC DNA]</scope>
    <source>
        <strain evidence="8 10">LEV6574</strain>
        <strain evidence="7 9">MB42</strain>
    </source>
</reference>
<feature type="domain" description="HIG1" evidence="6">
    <location>
        <begin position="99"/>
        <end position="191"/>
    </location>
</feature>
<evidence type="ECO:0000313" key="9">
    <source>
        <dbReference type="Proteomes" id="UP000317494"/>
    </source>
</evidence>
<evidence type="ECO:0000256" key="4">
    <source>
        <dbReference type="ARBA" id="ARBA00023136"/>
    </source>
</evidence>
<sequence>MYSHDKETAHKKRELLRAEQDKYVYTEGAKAAALFGSGALVGNFILEKWSPFYHRMRIPFKAFGMAAIVTGAFFAAADRAAVQADHKFAKQYSSVNVDEIERILEARKNRKFNWTSQDIADAMKEHRYKVVGALWGTGMAGTLWYNWRRGDISTSQKIINARMLSQTLALAAFTGFAVASAVQEKEELHDPHYDQVVYGTTDIEKIKQIKQASMIFR</sequence>
<feature type="transmembrane region" description="Helical" evidence="5">
    <location>
        <begin position="130"/>
        <end position="147"/>
    </location>
</feature>
<comment type="caution">
    <text evidence="7">The sequence shown here is derived from an EMBL/GenBank/DDBJ whole genome shotgun (WGS) entry which is preliminary data.</text>
</comment>
<feature type="transmembrane region" description="Helical" evidence="5">
    <location>
        <begin position="28"/>
        <end position="46"/>
    </location>
</feature>
<keyword evidence="4 5" id="KW-0472">Membrane</keyword>
<dbReference type="Proteomes" id="UP000320475">
    <property type="component" value="Unassembled WGS sequence"/>
</dbReference>
<organism evidence="7 9">
    <name type="scientific">Synchytrium endobioticum</name>
    <dbReference type="NCBI Taxonomy" id="286115"/>
    <lineage>
        <taxon>Eukaryota</taxon>
        <taxon>Fungi</taxon>
        <taxon>Fungi incertae sedis</taxon>
        <taxon>Chytridiomycota</taxon>
        <taxon>Chytridiomycota incertae sedis</taxon>
        <taxon>Chytridiomycetes</taxon>
        <taxon>Synchytriales</taxon>
        <taxon>Synchytriaceae</taxon>
        <taxon>Synchytrium</taxon>
    </lineage>
</organism>
<comment type="subcellular location">
    <subcellularLocation>
        <location evidence="1">Mitochondrion</location>
    </subcellularLocation>
</comment>
<dbReference type="InterPro" id="IPR040153">
    <property type="entry name" value="Rcf2"/>
</dbReference>
<evidence type="ECO:0000313" key="8">
    <source>
        <dbReference type="EMBL" id="TPX51646.1"/>
    </source>
</evidence>
<protein>
    <recommendedName>
        <fullName evidence="6">HIG1 domain-containing protein</fullName>
    </recommendedName>
</protein>
<dbReference type="PANTHER" id="PTHR28018:SF3">
    <property type="entry name" value="RESPIRATORY SUPERCOMPLEX FACTOR 2, MITOCHONDRIAL"/>
    <property type="match status" value="1"/>
</dbReference>
<evidence type="ECO:0000256" key="2">
    <source>
        <dbReference type="ARBA" id="ARBA00022692"/>
    </source>
</evidence>
<dbReference type="PANTHER" id="PTHR28018">
    <property type="entry name" value="RESPIRATORY SUPERCOMPLEX FACTOR 2, MITOCHONDRIAL"/>
    <property type="match status" value="1"/>
</dbReference>
<evidence type="ECO:0000256" key="5">
    <source>
        <dbReference type="SAM" id="Phobius"/>
    </source>
</evidence>
<dbReference type="OrthoDB" id="1915122at2759"/>
<evidence type="ECO:0000313" key="7">
    <source>
        <dbReference type="EMBL" id="TPX41439.1"/>
    </source>
</evidence>
<dbReference type="Proteomes" id="UP000317494">
    <property type="component" value="Unassembled WGS sequence"/>
</dbReference>
<evidence type="ECO:0000259" key="6">
    <source>
        <dbReference type="PROSITE" id="PS51503"/>
    </source>
</evidence>
<dbReference type="GO" id="GO:0033617">
    <property type="term" value="P:mitochondrial respiratory chain complex IV assembly"/>
    <property type="evidence" value="ECO:0007669"/>
    <property type="project" value="TreeGrafter"/>
</dbReference>
<gene>
    <name evidence="8" type="ORF">SeLEV6574_g00169</name>
    <name evidence="7" type="ORF">SeMB42_g05572</name>
</gene>
<dbReference type="VEuPathDB" id="FungiDB:SeMB42_g05572"/>
<dbReference type="GO" id="GO:0005739">
    <property type="term" value="C:mitochondrion"/>
    <property type="evidence" value="ECO:0007669"/>
    <property type="project" value="UniProtKB-SubCell"/>
</dbReference>
<dbReference type="Gene3D" id="6.10.140.1320">
    <property type="match status" value="1"/>
</dbReference>
<feature type="transmembrane region" description="Helical" evidence="5">
    <location>
        <begin position="58"/>
        <end position="77"/>
    </location>
</feature>
<dbReference type="Pfam" id="PF04588">
    <property type="entry name" value="HIG_1_N"/>
    <property type="match status" value="1"/>
</dbReference>
<dbReference type="EMBL" id="QEAN01000271">
    <property type="protein sequence ID" value="TPX41439.1"/>
    <property type="molecule type" value="Genomic_DNA"/>
</dbReference>
<dbReference type="AlphaFoldDB" id="A0A507CQN1"/>
<keyword evidence="3 5" id="KW-1133">Transmembrane helix</keyword>
<evidence type="ECO:0000313" key="10">
    <source>
        <dbReference type="Proteomes" id="UP000320475"/>
    </source>
</evidence>
<accession>A0A507CQN1</accession>
<dbReference type="InterPro" id="IPR007667">
    <property type="entry name" value="Hypoxia_induced_domain"/>
</dbReference>
<dbReference type="EMBL" id="QEAM01000003">
    <property type="protein sequence ID" value="TPX51646.1"/>
    <property type="molecule type" value="Genomic_DNA"/>
</dbReference>